<dbReference type="GO" id="GO:0008168">
    <property type="term" value="F:methyltransferase activity"/>
    <property type="evidence" value="ECO:0007669"/>
    <property type="project" value="UniProtKB-KW"/>
</dbReference>
<dbReference type="Pfam" id="PF18096">
    <property type="entry name" value="Thump_like"/>
    <property type="match status" value="1"/>
</dbReference>
<dbReference type="CDD" id="cd02440">
    <property type="entry name" value="AdoMet_MTases"/>
    <property type="match status" value="1"/>
</dbReference>
<dbReference type="RefSeq" id="WP_172511241.1">
    <property type="nucleotide sequence ID" value="NZ_CP032549.1"/>
</dbReference>
<dbReference type="GO" id="GO:0032259">
    <property type="term" value="P:methylation"/>
    <property type="evidence" value="ECO:0007669"/>
    <property type="project" value="UniProtKB-KW"/>
</dbReference>
<accession>A0A6H0SFF8</accession>
<evidence type="ECO:0000313" key="3">
    <source>
        <dbReference type="Proteomes" id="UP000502331"/>
    </source>
</evidence>
<proteinExistence type="predicted"/>
<evidence type="ECO:0000259" key="1">
    <source>
        <dbReference type="Pfam" id="PF18096"/>
    </source>
</evidence>
<evidence type="ECO:0000313" key="2">
    <source>
        <dbReference type="EMBL" id="QIV86128.1"/>
    </source>
</evidence>
<feature type="domain" description="THUMP-like" evidence="1">
    <location>
        <begin position="336"/>
        <end position="410"/>
    </location>
</feature>
<dbReference type="InterPro" id="IPR029063">
    <property type="entry name" value="SAM-dependent_MTases_sf"/>
</dbReference>
<name>A0A6H0SFF8_9MICC</name>
<dbReference type="Proteomes" id="UP000502331">
    <property type="component" value="Chromosome"/>
</dbReference>
<dbReference type="EMBL" id="CP032549">
    <property type="protein sequence ID" value="QIV86128.1"/>
    <property type="molecule type" value="Genomic_DNA"/>
</dbReference>
<dbReference type="AlphaFoldDB" id="A0A6H0SFF8"/>
<reference evidence="2 3" key="1">
    <citation type="submission" date="2018-09" db="EMBL/GenBank/DDBJ databases">
        <title>Glutamicibacter mishrai S5-52T (LMG 29155T = KCTC 39846T).</title>
        <authorList>
            <person name="Das S.K."/>
        </authorList>
    </citation>
    <scope>NUCLEOTIDE SEQUENCE [LARGE SCALE GENOMIC DNA]</scope>
    <source>
        <strain evidence="2 3">S5-52</strain>
    </source>
</reference>
<sequence length="413" mass="44351">MAQASNDSTLNEQFAALLSAEGWQLLSTIDPSMVSSKDAAWTLNEKLRKEGHDPQVVRAVIAQSELRYKARVKFGPFADSLIFTPAGLEQATRLTIAGLHAQRFTKAGATHVADLGCGIGTDSIALASAGLKVTAVEKDETTAAATTLNLMPFENATVVHGGAEETDLTGIDGVWLDPARRTDVSGSTRRLFDPEAFSPPLSFVEKLVDSGLDVGVKLGPGLPHEAIPANAESVWISDHGSVIEACLWFGKLKRENVVRAALVIDKDGAHELTSPVAAKDDPVAEVGELAAHIYEPDGAVIRSHLISSLLETTGGHLLDEHIAYFTHEEQISTPFARGYKVLAVHDYNVKKLRSWVKANGIGTLDIKKRGVDATPEELRKILLAGVPKSAKNRATLMLARIGEKRVAFEVSPH</sequence>
<keyword evidence="2" id="KW-0489">Methyltransferase</keyword>
<keyword evidence="2" id="KW-0808">Transferase</keyword>
<dbReference type="Gene3D" id="3.40.50.150">
    <property type="entry name" value="Vaccinia Virus protein VP39"/>
    <property type="match status" value="1"/>
</dbReference>
<dbReference type="InterPro" id="IPR041497">
    <property type="entry name" value="Thump-like"/>
</dbReference>
<dbReference type="SUPFAM" id="SSF53335">
    <property type="entry name" value="S-adenosyl-L-methionine-dependent methyltransferases"/>
    <property type="match status" value="1"/>
</dbReference>
<gene>
    <name evidence="2" type="ORF">D3791_02740</name>
</gene>
<organism evidence="2 3">
    <name type="scientific">Glutamicibacter mishrai</name>
    <dbReference type="NCBI Taxonomy" id="1775880"/>
    <lineage>
        <taxon>Bacteria</taxon>
        <taxon>Bacillati</taxon>
        <taxon>Actinomycetota</taxon>
        <taxon>Actinomycetes</taxon>
        <taxon>Micrococcales</taxon>
        <taxon>Micrococcaceae</taxon>
        <taxon>Glutamicibacter</taxon>
    </lineage>
</organism>
<keyword evidence="3" id="KW-1185">Reference proteome</keyword>
<protein>
    <submittedName>
        <fullName evidence="2">SAM-dependent methyltransferase</fullName>
    </submittedName>
</protein>